<accession>A0ACB8U2M3</accession>
<reference evidence="1" key="1">
    <citation type="journal article" date="2021" name="Environ. Microbiol.">
        <title>Gene family expansions and transcriptome signatures uncover fungal adaptations to wood decay.</title>
        <authorList>
            <person name="Hage H."/>
            <person name="Miyauchi S."/>
            <person name="Viragh M."/>
            <person name="Drula E."/>
            <person name="Min B."/>
            <person name="Chaduli D."/>
            <person name="Navarro D."/>
            <person name="Favel A."/>
            <person name="Norest M."/>
            <person name="Lesage-Meessen L."/>
            <person name="Balint B."/>
            <person name="Merenyi Z."/>
            <person name="de Eugenio L."/>
            <person name="Morin E."/>
            <person name="Martinez A.T."/>
            <person name="Baldrian P."/>
            <person name="Stursova M."/>
            <person name="Martinez M.J."/>
            <person name="Novotny C."/>
            <person name="Magnuson J.K."/>
            <person name="Spatafora J.W."/>
            <person name="Maurice S."/>
            <person name="Pangilinan J."/>
            <person name="Andreopoulos W."/>
            <person name="LaButti K."/>
            <person name="Hundley H."/>
            <person name="Na H."/>
            <person name="Kuo A."/>
            <person name="Barry K."/>
            <person name="Lipzen A."/>
            <person name="Henrissat B."/>
            <person name="Riley R."/>
            <person name="Ahrendt S."/>
            <person name="Nagy L.G."/>
            <person name="Grigoriev I.V."/>
            <person name="Martin F."/>
            <person name="Rosso M.N."/>
        </authorList>
    </citation>
    <scope>NUCLEOTIDE SEQUENCE</scope>
    <source>
        <strain evidence="1">CBS 384.51</strain>
    </source>
</reference>
<organism evidence="1 2">
    <name type="scientific">Irpex rosettiformis</name>
    <dbReference type="NCBI Taxonomy" id="378272"/>
    <lineage>
        <taxon>Eukaryota</taxon>
        <taxon>Fungi</taxon>
        <taxon>Dikarya</taxon>
        <taxon>Basidiomycota</taxon>
        <taxon>Agaricomycotina</taxon>
        <taxon>Agaricomycetes</taxon>
        <taxon>Polyporales</taxon>
        <taxon>Irpicaceae</taxon>
        <taxon>Irpex</taxon>
    </lineage>
</organism>
<dbReference type="Proteomes" id="UP001055072">
    <property type="component" value="Unassembled WGS sequence"/>
</dbReference>
<evidence type="ECO:0000313" key="1">
    <source>
        <dbReference type="EMBL" id="KAI0088424.1"/>
    </source>
</evidence>
<gene>
    <name evidence="1" type="ORF">BDY19DRAFT_197409</name>
</gene>
<protein>
    <submittedName>
        <fullName evidence="1">Uncharacterized protein</fullName>
    </submittedName>
</protein>
<dbReference type="EMBL" id="MU274914">
    <property type="protein sequence ID" value="KAI0088424.1"/>
    <property type="molecule type" value="Genomic_DNA"/>
</dbReference>
<comment type="caution">
    <text evidence="1">The sequence shown here is derived from an EMBL/GenBank/DDBJ whole genome shotgun (WGS) entry which is preliminary data.</text>
</comment>
<evidence type="ECO:0000313" key="2">
    <source>
        <dbReference type="Proteomes" id="UP001055072"/>
    </source>
</evidence>
<sequence length="206" mass="23135">MQRFQLGIWDNIGVLVSRKGDRTASHRILALLPLSVALDFATVPLPVQSPSQTRSRAVHSSSACGYPWWLVSKSVRVRPMQGLNGRQALYYIINHHGVEGSVSRKAHEMVADSVRFHPKKNTKQTNPTKIYYMCSASSLVCTRFALALLGNHAGEHRMLGFRSKSLRSLSNIWVPGAPTMLGRYISSAQRSCMRHKLFLSQLNQYQ</sequence>
<proteinExistence type="predicted"/>
<name>A0ACB8U2M3_9APHY</name>
<keyword evidence="2" id="KW-1185">Reference proteome</keyword>